<dbReference type="SUPFAM" id="SSF56507">
    <property type="entry name" value="Methionine synthase activation domain-like"/>
    <property type="match status" value="1"/>
</dbReference>
<dbReference type="eggNOG" id="COG1410">
    <property type="taxonomic scope" value="Bacteria"/>
</dbReference>
<accession>C0C3T4</accession>
<dbReference type="HOGENOM" id="CLU_079580_2_0_9"/>
<sequence>MDTRTKEAVRYLGYGKHAVDDSTLALIGEAFEELDRLAARRIVYRIFDLTVKEPDCIEIGKLCIRSRSLGRNMKGCEKAVLLGATLGIEIDMYMRKLSITNMAKAVVVQSCAAALLEEYLDGCQLAIEQEAGGQGLYLRPRFSPGYGDFSIEHQEEIVRMLDTAKTIGLSVTGSSMLTPSKSVTAVMGLSRTKEPCHRKGCEECGMTDCPYRR</sequence>
<organism evidence="1 2">
    <name type="scientific">[Clostridium] hylemonae DSM 15053</name>
    <dbReference type="NCBI Taxonomy" id="553973"/>
    <lineage>
        <taxon>Bacteria</taxon>
        <taxon>Bacillati</taxon>
        <taxon>Bacillota</taxon>
        <taxon>Clostridia</taxon>
        <taxon>Lachnospirales</taxon>
        <taxon>Lachnospiraceae</taxon>
    </lineage>
</organism>
<dbReference type="RefSeq" id="WP_006444105.1">
    <property type="nucleotide sequence ID" value="NZ_CP036524.1"/>
</dbReference>
<protein>
    <submittedName>
        <fullName evidence="1">Vitamin B12 dependent methionine synthase, activation domain protein</fullName>
    </submittedName>
</protein>
<name>C0C3T4_9FIRM</name>
<dbReference type="GO" id="GO:0008705">
    <property type="term" value="F:methionine synthase activity"/>
    <property type="evidence" value="ECO:0007669"/>
    <property type="project" value="InterPro"/>
</dbReference>
<dbReference type="OrthoDB" id="9816190at2"/>
<gene>
    <name evidence="1" type="ORF">CLOHYLEM_06746</name>
</gene>
<reference evidence="1" key="2">
    <citation type="submission" date="2013-06" db="EMBL/GenBank/DDBJ databases">
        <title>Draft genome sequence of Clostridium hylemonae (DSM 15053).</title>
        <authorList>
            <person name="Sudarsanam P."/>
            <person name="Ley R."/>
            <person name="Guruge J."/>
            <person name="Turnbaugh P.J."/>
            <person name="Mahowald M."/>
            <person name="Liep D."/>
            <person name="Gordon J."/>
        </authorList>
    </citation>
    <scope>NUCLEOTIDE SEQUENCE</scope>
    <source>
        <strain evidence="1">DSM 15053</strain>
    </source>
</reference>
<dbReference type="AlphaFoldDB" id="C0C3T4"/>
<dbReference type="InterPro" id="IPR037010">
    <property type="entry name" value="VitB12-dep_Met_synth_activ_sf"/>
</dbReference>
<evidence type="ECO:0000313" key="2">
    <source>
        <dbReference type="Proteomes" id="UP000004893"/>
    </source>
</evidence>
<reference evidence="1" key="1">
    <citation type="submission" date="2009-02" db="EMBL/GenBank/DDBJ databases">
        <authorList>
            <person name="Fulton L."/>
            <person name="Clifton S."/>
            <person name="Fulton B."/>
            <person name="Xu J."/>
            <person name="Minx P."/>
            <person name="Pepin K.H."/>
            <person name="Johnson M."/>
            <person name="Bhonagiri V."/>
            <person name="Nash W.E."/>
            <person name="Mardis E.R."/>
            <person name="Wilson R.K."/>
        </authorList>
    </citation>
    <scope>NUCLEOTIDE SEQUENCE [LARGE SCALE GENOMIC DNA]</scope>
    <source>
        <strain evidence="1">DSM 15053</strain>
    </source>
</reference>
<dbReference type="EMBL" id="ABYI02000030">
    <property type="protein sequence ID" value="EEG73183.1"/>
    <property type="molecule type" value="Genomic_DNA"/>
</dbReference>
<dbReference type="Proteomes" id="UP000004893">
    <property type="component" value="Unassembled WGS sequence"/>
</dbReference>
<evidence type="ECO:0000313" key="1">
    <source>
        <dbReference type="EMBL" id="EEG73183.1"/>
    </source>
</evidence>
<comment type="caution">
    <text evidence="1">The sequence shown here is derived from an EMBL/GenBank/DDBJ whole genome shotgun (WGS) entry which is preliminary data.</text>
</comment>
<dbReference type="STRING" id="553973.CLOHYLEM_06746"/>
<proteinExistence type="predicted"/>
<dbReference type="Gene3D" id="3.40.109.40">
    <property type="match status" value="1"/>
</dbReference>
<keyword evidence="2" id="KW-1185">Reference proteome</keyword>